<sequence length="135" mass="15033">MPSIILITVFVFYPMVQAFITSFQGGLGNNLGFVGIDNYKRLLTDSTFKKALFNTLLYLIIQVPIMTILALGISALLNDKKLKARGFFRTAIFLPCVTSLVAYSIIFKSLFATDGFINVILMQINVISEPIAWIT</sequence>
<dbReference type="RefSeq" id="WP_416173578.1">
    <property type="nucleotide sequence ID" value="NZ_WNVC01001079.1"/>
</dbReference>
<feature type="non-terminal residue" evidence="8">
    <location>
        <position position="135"/>
    </location>
</feature>
<evidence type="ECO:0000256" key="3">
    <source>
        <dbReference type="ARBA" id="ARBA00022475"/>
    </source>
</evidence>
<dbReference type="AlphaFoldDB" id="A0AAW9IKK7"/>
<keyword evidence="6 7" id="KW-0472">Membrane</keyword>
<dbReference type="SUPFAM" id="SSF161098">
    <property type="entry name" value="MetI-like"/>
    <property type="match status" value="1"/>
</dbReference>
<keyword evidence="4 7" id="KW-0812">Transmembrane</keyword>
<evidence type="ECO:0000256" key="1">
    <source>
        <dbReference type="ARBA" id="ARBA00004651"/>
    </source>
</evidence>
<evidence type="ECO:0000256" key="2">
    <source>
        <dbReference type="ARBA" id="ARBA00022448"/>
    </source>
</evidence>
<dbReference type="PANTHER" id="PTHR30193">
    <property type="entry name" value="ABC TRANSPORTER PERMEASE PROTEIN"/>
    <property type="match status" value="1"/>
</dbReference>
<evidence type="ECO:0000256" key="6">
    <source>
        <dbReference type="ARBA" id="ARBA00023136"/>
    </source>
</evidence>
<name>A0AAW9IKK7_CLOPF</name>
<reference evidence="8" key="1">
    <citation type="submission" date="2019-11" db="EMBL/GenBank/DDBJ databases">
        <title>Characterization of Clostridium perfringens isolates from swine manure treated agricultural soils.</title>
        <authorList>
            <person name="Wushke S.T."/>
        </authorList>
    </citation>
    <scope>NUCLEOTIDE SEQUENCE</scope>
    <source>
        <strain evidence="8">X26</strain>
    </source>
</reference>
<evidence type="ECO:0000256" key="7">
    <source>
        <dbReference type="SAM" id="Phobius"/>
    </source>
</evidence>
<gene>
    <name evidence="8" type="ORF">GNF79_19225</name>
</gene>
<organism evidence="8 9">
    <name type="scientific">Clostridium perfringens</name>
    <dbReference type="NCBI Taxonomy" id="1502"/>
    <lineage>
        <taxon>Bacteria</taxon>
        <taxon>Bacillati</taxon>
        <taxon>Bacillota</taxon>
        <taxon>Clostridia</taxon>
        <taxon>Eubacteriales</taxon>
        <taxon>Clostridiaceae</taxon>
        <taxon>Clostridium</taxon>
    </lineage>
</organism>
<evidence type="ECO:0000256" key="4">
    <source>
        <dbReference type="ARBA" id="ARBA00022692"/>
    </source>
</evidence>
<evidence type="ECO:0000313" key="9">
    <source>
        <dbReference type="Proteomes" id="UP001291306"/>
    </source>
</evidence>
<protein>
    <submittedName>
        <fullName evidence="8">Sugar ABC transporter permease</fullName>
    </submittedName>
</protein>
<keyword evidence="2" id="KW-0813">Transport</keyword>
<evidence type="ECO:0000313" key="8">
    <source>
        <dbReference type="EMBL" id="MDZ5001146.1"/>
    </source>
</evidence>
<dbReference type="Proteomes" id="UP001291306">
    <property type="component" value="Unassembled WGS sequence"/>
</dbReference>
<dbReference type="GO" id="GO:0005886">
    <property type="term" value="C:plasma membrane"/>
    <property type="evidence" value="ECO:0007669"/>
    <property type="project" value="UniProtKB-SubCell"/>
</dbReference>
<keyword evidence="5 7" id="KW-1133">Transmembrane helix</keyword>
<evidence type="ECO:0000256" key="5">
    <source>
        <dbReference type="ARBA" id="ARBA00022989"/>
    </source>
</evidence>
<comment type="caution">
    <text evidence="8">The sequence shown here is derived from an EMBL/GenBank/DDBJ whole genome shotgun (WGS) entry which is preliminary data.</text>
</comment>
<comment type="subcellular location">
    <subcellularLocation>
        <location evidence="1">Cell membrane</location>
        <topology evidence="1">Multi-pass membrane protein</topology>
    </subcellularLocation>
</comment>
<dbReference type="InterPro" id="IPR051393">
    <property type="entry name" value="ABC_transporter_permease"/>
</dbReference>
<dbReference type="EMBL" id="WNVC01001079">
    <property type="protein sequence ID" value="MDZ5001146.1"/>
    <property type="molecule type" value="Genomic_DNA"/>
</dbReference>
<feature type="transmembrane region" description="Helical" evidence="7">
    <location>
        <begin position="86"/>
        <end position="106"/>
    </location>
</feature>
<accession>A0AAW9IKK7</accession>
<feature type="transmembrane region" description="Helical" evidence="7">
    <location>
        <begin position="56"/>
        <end position="77"/>
    </location>
</feature>
<keyword evidence="3" id="KW-1003">Cell membrane</keyword>
<dbReference type="Gene3D" id="1.10.3720.10">
    <property type="entry name" value="MetI-like"/>
    <property type="match status" value="1"/>
</dbReference>
<proteinExistence type="predicted"/>
<dbReference type="PANTHER" id="PTHR30193:SF37">
    <property type="entry name" value="INNER MEMBRANE ABC TRANSPORTER PERMEASE PROTEIN YCJO"/>
    <property type="match status" value="1"/>
</dbReference>
<dbReference type="InterPro" id="IPR035906">
    <property type="entry name" value="MetI-like_sf"/>
</dbReference>